<dbReference type="AlphaFoldDB" id="C4PLG0"/>
<name>C4PLG0_BLAGE</name>
<reference evidence="1" key="1">
    <citation type="journal article" date="2009" name="BMC Genomics">
        <title>Identifying genes related to choriogenesis in insect panoistic ovaries by Suppression Subtractive Hybridization.</title>
        <authorList>
            <person name="Irles P."/>
            <person name="Belles X."/>
            <person name="Piulachs M.D."/>
        </authorList>
    </citation>
    <scope>NUCLEOTIDE SEQUENCE</scope>
    <source>
        <tissue evidence="1">Postvitellogenic ovary</tissue>
    </source>
</reference>
<dbReference type="EMBL" id="FM253362">
    <property type="protein sequence ID" value="CAR94551.1"/>
    <property type="molecule type" value="mRNA"/>
</dbReference>
<accession>C4PLG0</accession>
<protein>
    <submittedName>
        <fullName evidence="1">Uncharacterized protein</fullName>
    </submittedName>
</protein>
<feature type="non-terminal residue" evidence="1">
    <location>
        <position position="1"/>
    </location>
</feature>
<feature type="non-terminal residue" evidence="1">
    <location>
        <position position="56"/>
    </location>
</feature>
<evidence type="ECO:0000313" key="1">
    <source>
        <dbReference type="EMBL" id="CAR94551.1"/>
    </source>
</evidence>
<organism evidence="1">
    <name type="scientific">Blattella germanica</name>
    <name type="common">German cockroach</name>
    <name type="synonym">Blatta germanica</name>
    <dbReference type="NCBI Taxonomy" id="6973"/>
    <lineage>
        <taxon>Eukaryota</taxon>
        <taxon>Metazoa</taxon>
        <taxon>Ecdysozoa</taxon>
        <taxon>Arthropoda</taxon>
        <taxon>Hexapoda</taxon>
        <taxon>Insecta</taxon>
        <taxon>Pterygota</taxon>
        <taxon>Neoptera</taxon>
        <taxon>Polyneoptera</taxon>
        <taxon>Dictyoptera</taxon>
        <taxon>Blattodea</taxon>
        <taxon>Blaberoidea</taxon>
        <taxon>Blattellidae</taxon>
        <taxon>Blattella</taxon>
    </lineage>
</organism>
<sequence>NIYLLQTFCWTMFISRSVFSHTISRVGFSPVLRGFVIRMTCRKITVHCLLILTPRI</sequence>
<proteinExistence type="evidence at transcript level"/>